<evidence type="ECO:0000259" key="3">
    <source>
        <dbReference type="PROSITE" id="PS51677"/>
    </source>
</evidence>
<evidence type="ECO:0000256" key="1">
    <source>
        <dbReference type="ARBA" id="ARBA00004613"/>
    </source>
</evidence>
<dbReference type="RefSeq" id="WP_386823033.1">
    <property type="nucleotide sequence ID" value="NZ_JBHTIF010000001.1"/>
</dbReference>
<reference evidence="5" key="1">
    <citation type="journal article" date="2019" name="Int. J. Syst. Evol. Microbiol.">
        <title>The Global Catalogue of Microorganisms (GCM) 10K type strain sequencing project: providing services to taxonomists for standard genome sequencing and annotation.</title>
        <authorList>
            <consortium name="The Broad Institute Genomics Platform"/>
            <consortium name="The Broad Institute Genome Sequencing Center for Infectious Disease"/>
            <person name="Wu L."/>
            <person name="Ma J."/>
        </authorList>
    </citation>
    <scope>NUCLEOTIDE SEQUENCE [LARGE SCALE GENOMIC DNA]</scope>
    <source>
        <strain evidence="5">CCUG 55585</strain>
    </source>
</reference>
<dbReference type="GO" id="GO:0016787">
    <property type="term" value="F:hydrolase activity"/>
    <property type="evidence" value="ECO:0007669"/>
    <property type="project" value="UniProtKB-KW"/>
</dbReference>
<feature type="domain" description="NodB homology" evidence="3">
    <location>
        <begin position="109"/>
        <end position="366"/>
    </location>
</feature>
<dbReference type="Pfam" id="PF01522">
    <property type="entry name" value="Polysacc_deac_1"/>
    <property type="match status" value="1"/>
</dbReference>
<dbReference type="PANTHER" id="PTHR34216">
    <property type="match status" value="1"/>
</dbReference>
<gene>
    <name evidence="4" type="ORF">ACFQ0E_07295</name>
</gene>
<dbReference type="CDD" id="cd10918">
    <property type="entry name" value="CE4_NodB_like_5s_6s"/>
    <property type="match status" value="1"/>
</dbReference>
<evidence type="ECO:0000313" key="5">
    <source>
        <dbReference type="Proteomes" id="UP001597110"/>
    </source>
</evidence>
<sequence length="366" mass="40619">MTSRSATWPAAAPPSAGRRPKLARLLCRVGIMPVVGRVRAALHRDVRILAYHRVLPSAEPAGFSFDLDLVSASSEAFRRQLAIVRRRFAPMRFDELADCLDRGRPVPSRAVLITFDDGYDDNYRIAFPLLREAGLSAMFFVSSGHIDSGRPYAYDWLVHMLCTTTQPHLHAPELGIDCPLPAGTDALTERRALAGHVLDRIKTLDADGQQALVDRLQREWALPDAAGHPDCRPMRWEQLREMHAAGMEIGSHGVDHRMLAKLSPQAMRDEVAGSKQAIESALGAPVTAMSYPVGGRDAYNDAVMAAARDAGYRIACSYLAGCERLQPASRFQMRRLPVERHVDADWFEGMLSLPELFCHRSRETGR</sequence>
<dbReference type="Gene3D" id="3.20.20.370">
    <property type="entry name" value="Glycoside hydrolase/deacetylase"/>
    <property type="match status" value="1"/>
</dbReference>
<dbReference type="PANTHER" id="PTHR34216:SF3">
    <property type="entry name" value="POLY-BETA-1,6-N-ACETYL-D-GLUCOSAMINE N-DEACETYLASE"/>
    <property type="match status" value="1"/>
</dbReference>
<comment type="subcellular location">
    <subcellularLocation>
        <location evidence="1">Secreted</location>
    </subcellularLocation>
</comment>
<dbReference type="EMBL" id="JBHTIF010000001">
    <property type="protein sequence ID" value="MFD0725408.1"/>
    <property type="molecule type" value="Genomic_DNA"/>
</dbReference>
<proteinExistence type="predicted"/>
<dbReference type="Proteomes" id="UP001597110">
    <property type="component" value="Unassembled WGS sequence"/>
</dbReference>
<evidence type="ECO:0000313" key="4">
    <source>
        <dbReference type="EMBL" id="MFD0725408.1"/>
    </source>
</evidence>
<keyword evidence="4" id="KW-0378">Hydrolase</keyword>
<dbReference type="PROSITE" id="PS51677">
    <property type="entry name" value="NODB"/>
    <property type="match status" value="1"/>
</dbReference>
<accession>A0ABW2YEV6</accession>
<keyword evidence="2" id="KW-0732">Signal</keyword>
<comment type="caution">
    <text evidence="4">The sequence shown here is derived from an EMBL/GenBank/DDBJ whole genome shotgun (WGS) entry which is preliminary data.</text>
</comment>
<organism evidence="4 5">
    <name type="scientific">Lysobacter brunescens</name>
    <dbReference type="NCBI Taxonomy" id="262323"/>
    <lineage>
        <taxon>Bacteria</taxon>
        <taxon>Pseudomonadati</taxon>
        <taxon>Pseudomonadota</taxon>
        <taxon>Gammaproteobacteria</taxon>
        <taxon>Lysobacterales</taxon>
        <taxon>Lysobacteraceae</taxon>
        <taxon>Lysobacter</taxon>
    </lineage>
</organism>
<dbReference type="SUPFAM" id="SSF88713">
    <property type="entry name" value="Glycoside hydrolase/deacetylase"/>
    <property type="match status" value="1"/>
</dbReference>
<dbReference type="InterPro" id="IPR051398">
    <property type="entry name" value="Polysacch_Deacetylase"/>
</dbReference>
<keyword evidence="5" id="KW-1185">Reference proteome</keyword>
<dbReference type="EC" id="3.-.-.-" evidence="4"/>
<dbReference type="InterPro" id="IPR002509">
    <property type="entry name" value="NODB_dom"/>
</dbReference>
<protein>
    <submittedName>
        <fullName evidence="4">Polysaccharide deacetylase family protein</fullName>
        <ecNumber evidence="4">3.-.-.-</ecNumber>
    </submittedName>
</protein>
<dbReference type="InterPro" id="IPR011330">
    <property type="entry name" value="Glyco_hydro/deAcase_b/a-brl"/>
</dbReference>
<evidence type="ECO:0000256" key="2">
    <source>
        <dbReference type="ARBA" id="ARBA00022729"/>
    </source>
</evidence>
<name>A0ABW2YEV6_9GAMM</name>